<dbReference type="InterPro" id="IPR051932">
    <property type="entry name" value="Bact_StressResp_Reg"/>
</dbReference>
<reference evidence="3 4" key="1">
    <citation type="submission" date="2012-07" db="EMBL/GenBank/DDBJ databases">
        <title>Draft genome sequence of Desulfovibrio magneticus str. Maddingley MBC34 obtained from a metagenomic sequence of a methanogenic enrichment isolated from coal-seam formation water in Victoria, Australia.</title>
        <authorList>
            <person name="Greenfield P."/>
            <person name="Hendry P."/>
            <person name="Li D."/>
            <person name="Rosewarne C.P."/>
            <person name="Tran-Dinh N."/>
            <person name="Elbourne L.D.H."/>
            <person name="Paulsen I.T."/>
            <person name="Midgley D.J."/>
        </authorList>
    </citation>
    <scope>NUCLEOTIDE SEQUENCE [LARGE SCALE GENOMIC DNA]</scope>
    <source>
        <strain evidence="4">Maddingley MBC34</strain>
    </source>
</reference>
<evidence type="ECO:0000313" key="4">
    <source>
        <dbReference type="Proteomes" id="UP000006272"/>
    </source>
</evidence>
<evidence type="ECO:0000313" key="3">
    <source>
        <dbReference type="EMBL" id="EKO40521.1"/>
    </source>
</evidence>
<gene>
    <name evidence="3" type="ORF">B193_0754</name>
</gene>
<feature type="compositionally biased region" description="Acidic residues" evidence="1">
    <location>
        <begin position="130"/>
        <end position="146"/>
    </location>
</feature>
<dbReference type="Proteomes" id="UP000006272">
    <property type="component" value="Unassembled WGS sequence"/>
</dbReference>
<dbReference type="AlphaFoldDB" id="K6GUB9"/>
<feature type="region of interest" description="Disordered" evidence="1">
    <location>
        <begin position="130"/>
        <end position="157"/>
    </location>
</feature>
<dbReference type="PANTHER" id="PTHR33745:SF1">
    <property type="entry name" value="RSBT ANTAGONIST PROTEIN RSBS"/>
    <property type="match status" value="1"/>
</dbReference>
<dbReference type="PANTHER" id="PTHR33745">
    <property type="entry name" value="RSBT ANTAGONIST PROTEIN RSBS-RELATED"/>
    <property type="match status" value="1"/>
</dbReference>
<dbReference type="EMBL" id="ALAO01000066">
    <property type="protein sequence ID" value="EKO40521.1"/>
    <property type="molecule type" value="Genomic_DNA"/>
</dbReference>
<feature type="domain" description="STAS" evidence="2">
    <location>
        <begin position="9"/>
        <end position="120"/>
    </location>
</feature>
<name>K6GUB9_9BACT</name>
<sequence>MKQPQGRRTSSALYTIDGVLIAPVPVDCDDSSLHRLKGNILDTVHGGSCRSVLLDVSGLEWMDLSMYAALVETVRLVGLLGARCVFTGFQPGVVSALIDMDITGDALECVATMEEGLALLRGDRLAREAGDDDQSEALENLDDDAAELPQGSAGVQS</sequence>
<dbReference type="InterPro" id="IPR036513">
    <property type="entry name" value="STAS_dom_sf"/>
</dbReference>
<dbReference type="SUPFAM" id="SSF52091">
    <property type="entry name" value="SpoIIaa-like"/>
    <property type="match status" value="1"/>
</dbReference>
<accession>K6GUB9</accession>
<dbReference type="Pfam" id="PF01740">
    <property type="entry name" value="STAS"/>
    <property type="match status" value="1"/>
</dbReference>
<dbReference type="Gene3D" id="3.30.750.24">
    <property type="entry name" value="STAS domain"/>
    <property type="match status" value="1"/>
</dbReference>
<organism evidence="3 4">
    <name type="scientific">Solidesulfovibrio magneticus str. Maddingley MBC34</name>
    <dbReference type="NCBI Taxonomy" id="1206767"/>
    <lineage>
        <taxon>Bacteria</taxon>
        <taxon>Pseudomonadati</taxon>
        <taxon>Thermodesulfobacteriota</taxon>
        <taxon>Desulfovibrionia</taxon>
        <taxon>Desulfovibrionales</taxon>
        <taxon>Desulfovibrionaceae</taxon>
        <taxon>Solidesulfovibrio</taxon>
    </lineage>
</organism>
<dbReference type="CDD" id="cd07041">
    <property type="entry name" value="STAS_RsbR_RsbS_like"/>
    <property type="match status" value="1"/>
</dbReference>
<evidence type="ECO:0000256" key="1">
    <source>
        <dbReference type="SAM" id="MobiDB-lite"/>
    </source>
</evidence>
<dbReference type="PROSITE" id="PS50801">
    <property type="entry name" value="STAS"/>
    <property type="match status" value="1"/>
</dbReference>
<proteinExistence type="predicted"/>
<evidence type="ECO:0000259" key="2">
    <source>
        <dbReference type="PROSITE" id="PS50801"/>
    </source>
</evidence>
<dbReference type="PATRIC" id="fig|1206767.3.peg.715"/>
<comment type="caution">
    <text evidence="3">The sequence shown here is derived from an EMBL/GenBank/DDBJ whole genome shotgun (WGS) entry which is preliminary data.</text>
</comment>
<protein>
    <submittedName>
        <fullName evidence="3">Anti-anti-sigma regulatory factor (Antagonist of anti-sigma factor)</fullName>
    </submittedName>
</protein>
<dbReference type="InterPro" id="IPR002645">
    <property type="entry name" value="STAS_dom"/>
</dbReference>